<dbReference type="EMBL" id="VWPJ01000001">
    <property type="protein sequence ID" value="KAA5607346.1"/>
    <property type="molecule type" value="Genomic_DNA"/>
</dbReference>
<evidence type="ECO:0000313" key="3">
    <source>
        <dbReference type="Proteomes" id="UP000324065"/>
    </source>
</evidence>
<keyword evidence="3" id="KW-1185">Reference proteome</keyword>
<feature type="region of interest" description="Disordered" evidence="1">
    <location>
        <begin position="114"/>
        <end position="145"/>
    </location>
</feature>
<protein>
    <submittedName>
        <fullName evidence="2">Uncharacterized protein</fullName>
    </submittedName>
</protein>
<evidence type="ECO:0000256" key="1">
    <source>
        <dbReference type="SAM" id="MobiDB-lite"/>
    </source>
</evidence>
<dbReference type="OrthoDB" id="72471at2"/>
<proteinExistence type="predicted"/>
<organism evidence="2 3">
    <name type="scientific">Roseospira marina</name>
    <dbReference type="NCBI Taxonomy" id="140057"/>
    <lineage>
        <taxon>Bacteria</taxon>
        <taxon>Pseudomonadati</taxon>
        <taxon>Pseudomonadota</taxon>
        <taxon>Alphaproteobacteria</taxon>
        <taxon>Rhodospirillales</taxon>
        <taxon>Rhodospirillaceae</taxon>
        <taxon>Roseospira</taxon>
    </lineage>
</organism>
<gene>
    <name evidence="2" type="ORF">F1188_00845</name>
</gene>
<comment type="caution">
    <text evidence="2">The sequence shown here is derived from an EMBL/GenBank/DDBJ whole genome shotgun (WGS) entry which is preliminary data.</text>
</comment>
<accession>A0A5M6IGB0</accession>
<reference evidence="2 3" key="1">
    <citation type="submission" date="2019-09" db="EMBL/GenBank/DDBJ databases">
        <title>Genome sequence of Roseospira marina, one of the more divergent members of the non-sulfur purple photosynthetic bacterial family, the Rhodospirillaceae.</title>
        <authorList>
            <person name="Meyer T."/>
            <person name="Kyndt J."/>
        </authorList>
    </citation>
    <scope>NUCLEOTIDE SEQUENCE [LARGE SCALE GENOMIC DNA]</scope>
    <source>
        <strain evidence="2 3">DSM 15113</strain>
    </source>
</reference>
<name>A0A5M6IGB0_9PROT</name>
<sequence length="175" mass="18292">MATKPILFSGPMARVLLDGRKTQTRRALAPQPFSDAYYDGDVEAVVTPPVSGCSYVGSPTKGAFGSLPLLLAGARCWKMSAFCPTPRPTGCGGARCSRWSGPWTLDGFCTAPPATRPNARAMGSTRHTRRKAPSNGAHRSTCPAGRLASPCPSIVCAESSGCAPPRLAPSTGRQE</sequence>
<evidence type="ECO:0000313" key="2">
    <source>
        <dbReference type="EMBL" id="KAA5607346.1"/>
    </source>
</evidence>
<dbReference type="AlphaFoldDB" id="A0A5M6IGB0"/>
<dbReference type="Proteomes" id="UP000324065">
    <property type="component" value="Unassembled WGS sequence"/>
</dbReference>